<dbReference type="SUPFAM" id="SSF55920">
    <property type="entry name" value="Creatinase/aminopeptidase"/>
    <property type="match status" value="1"/>
</dbReference>
<dbReference type="Gene3D" id="3.90.230.10">
    <property type="entry name" value="Creatinase/methionine aminopeptidase superfamily"/>
    <property type="match status" value="1"/>
</dbReference>
<keyword evidence="1 3" id="KW-0479">Metal-binding</keyword>
<dbReference type="OrthoDB" id="9806388at2"/>
<proteinExistence type="inferred from homology"/>
<reference evidence="7" key="1">
    <citation type="submission" date="2015-07" db="EMBL/GenBank/DDBJ databases">
        <title>Near-Complete Genome Sequence of the Cellulolytic Bacterium Bacteroides (Pseudobacteroides) cellulosolvens ATCC 35603.</title>
        <authorList>
            <person name="Dassa B."/>
            <person name="Utturkar S.M."/>
            <person name="Klingeman D.M."/>
            <person name="Hurt R.A."/>
            <person name="Keller M."/>
            <person name="Xu J."/>
            <person name="Reddy Y.H.K."/>
            <person name="Borovok I."/>
            <person name="Grinberg I.R."/>
            <person name="Lamed R."/>
            <person name="Zhivin O."/>
            <person name="Bayer E.A."/>
            <person name="Brown S.D."/>
        </authorList>
    </citation>
    <scope>NUCLEOTIDE SEQUENCE [LARGE SCALE GENOMIC DNA]</scope>
    <source>
        <strain evidence="7">DSM 2933</strain>
    </source>
</reference>
<evidence type="ECO:0000256" key="3">
    <source>
        <dbReference type="RuleBase" id="RU000590"/>
    </source>
</evidence>
<dbReference type="STRING" id="398512.Bccel_1965"/>
<dbReference type="InterPro" id="IPR036005">
    <property type="entry name" value="Creatinase/aminopeptidase-like"/>
</dbReference>
<dbReference type="AlphaFoldDB" id="A0A0L6JLU1"/>
<dbReference type="InterPro" id="IPR000587">
    <property type="entry name" value="Creatinase_N"/>
</dbReference>
<dbReference type="PATRIC" id="fig|398512.5.peg.2046"/>
<dbReference type="InterPro" id="IPR029149">
    <property type="entry name" value="Creatin/AminoP/Spt16_N"/>
</dbReference>
<comment type="similarity">
    <text evidence="3">Belongs to the peptidase M24B family.</text>
</comment>
<dbReference type="Gene3D" id="3.40.350.10">
    <property type="entry name" value="Creatinase/prolidase N-terminal domain"/>
    <property type="match status" value="1"/>
</dbReference>
<evidence type="ECO:0000259" key="5">
    <source>
        <dbReference type="Pfam" id="PF01321"/>
    </source>
</evidence>
<protein>
    <submittedName>
        <fullName evidence="6">Peptidase M24</fullName>
    </submittedName>
</protein>
<accession>A0A0L6JLU1</accession>
<evidence type="ECO:0000313" key="6">
    <source>
        <dbReference type="EMBL" id="KNY26700.1"/>
    </source>
</evidence>
<dbReference type="PROSITE" id="PS00491">
    <property type="entry name" value="PROLINE_PEPTIDASE"/>
    <property type="match status" value="1"/>
</dbReference>
<keyword evidence="2" id="KW-0378">Hydrolase</keyword>
<feature type="domain" description="Peptidase M24" evidence="4">
    <location>
        <begin position="144"/>
        <end position="345"/>
    </location>
</feature>
<dbReference type="InterPro" id="IPR001131">
    <property type="entry name" value="Peptidase_M24B_aminopep-P_CS"/>
</dbReference>
<gene>
    <name evidence="6" type="ORF">Bccel_1965</name>
</gene>
<organism evidence="6 7">
    <name type="scientific">Pseudobacteroides cellulosolvens ATCC 35603 = DSM 2933</name>
    <dbReference type="NCBI Taxonomy" id="398512"/>
    <lineage>
        <taxon>Bacteria</taxon>
        <taxon>Bacillati</taxon>
        <taxon>Bacillota</taxon>
        <taxon>Clostridia</taxon>
        <taxon>Eubacteriales</taxon>
        <taxon>Oscillospiraceae</taxon>
        <taxon>Pseudobacteroides</taxon>
    </lineage>
</organism>
<dbReference type="CDD" id="cd01092">
    <property type="entry name" value="APP-like"/>
    <property type="match status" value="1"/>
</dbReference>
<dbReference type="Pfam" id="PF00557">
    <property type="entry name" value="Peptidase_M24"/>
    <property type="match status" value="1"/>
</dbReference>
<dbReference type="eggNOG" id="COG0006">
    <property type="taxonomic scope" value="Bacteria"/>
</dbReference>
<dbReference type="EMBL" id="LGTC01000001">
    <property type="protein sequence ID" value="KNY26700.1"/>
    <property type="molecule type" value="Genomic_DNA"/>
</dbReference>
<evidence type="ECO:0000256" key="1">
    <source>
        <dbReference type="ARBA" id="ARBA00022723"/>
    </source>
</evidence>
<dbReference type="PANTHER" id="PTHR46112:SF3">
    <property type="entry name" value="AMINOPEPTIDASE YPDF"/>
    <property type="match status" value="1"/>
</dbReference>
<evidence type="ECO:0000256" key="2">
    <source>
        <dbReference type="ARBA" id="ARBA00022801"/>
    </source>
</evidence>
<dbReference type="InterPro" id="IPR000994">
    <property type="entry name" value="Pept_M24"/>
</dbReference>
<evidence type="ECO:0000259" key="4">
    <source>
        <dbReference type="Pfam" id="PF00557"/>
    </source>
</evidence>
<dbReference type="Proteomes" id="UP000036923">
    <property type="component" value="Unassembled WGS sequence"/>
</dbReference>
<dbReference type="GO" id="GO:0046872">
    <property type="term" value="F:metal ion binding"/>
    <property type="evidence" value="ECO:0007669"/>
    <property type="project" value="UniProtKB-KW"/>
</dbReference>
<dbReference type="GO" id="GO:0016787">
    <property type="term" value="F:hydrolase activity"/>
    <property type="evidence" value="ECO:0007669"/>
    <property type="project" value="UniProtKB-KW"/>
</dbReference>
<comment type="caution">
    <text evidence="6">The sequence shown here is derived from an EMBL/GenBank/DDBJ whole genome shotgun (WGS) entry which is preliminary data.</text>
</comment>
<name>A0A0L6JLU1_9FIRM</name>
<dbReference type="InterPro" id="IPR050659">
    <property type="entry name" value="Peptidase_M24B"/>
</dbReference>
<keyword evidence="7" id="KW-1185">Reference proteome</keyword>
<feature type="domain" description="Creatinase N-terminal" evidence="5">
    <location>
        <begin position="11"/>
        <end position="136"/>
    </location>
</feature>
<dbReference type="RefSeq" id="WP_036938218.1">
    <property type="nucleotide sequence ID" value="NZ_JQKC01000006.1"/>
</dbReference>
<sequence>MDNSSSIIENRLKRLREKLKLKDIDAVLINKRENYFYLSGFTGSSAYLLISQEDAYLVTDFRYVEQSRNQASKYEVIECNGNSIDALNEIIKKIGIKKLGFEENYLTYKIFSEYKSSLLVSELLPFGRVIDELRFVKDEVELEVIRKAVKIGDEAFAHIIKVIKPGIKEIEIAAEIEYHMKKLGASGPSFDTIVASGKRAAMPHGVASEKVIEMGDIVTLDYGCIYNNYCSDMTRTVFVGEPDKELLKIYEIVKKAQYEASTSAYRGLKGKDIDNIARSIIAERGYGPNFGHSLGHGVGIEIHEEPRLSIRGEVIMENGMVVTVEPGIYVEGLGGVRIEDIIVINDQKPEVLTSSTKEIIIL</sequence>
<dbReference type="PANTHER" id="PTHR46112">
    <property type="entry name" value="AMINOPEPTIDASE"/>
    <property type="match status" value="1"/>
</dbReference>
<evidence type="ECO:0000313" key="7">
    <source>
        <dbReference type="Proteomes" id="UP000036923"/>
    </source>
</evidence>
<dbReference type="Pfam" id="PF01321">
    <property type="entry name" value="Creatinase_N"/>
    <property type="match status" value="1"/>
</dbReference>
<dbReference type="SUPFAM" id="SSF53092">
    <property type="entry name" value="Creatinase/prolidase N-terminal domain"/>
    <property type="match status" value="1"/>
</dbReference>